<evidence type="ECO:0000256" key="1">
    <source>
        <dbReference type="ARBA" id="ARBA00006739"/>
    </source>
</evidence>
<evidence type="ECO:0000313" key="6">
    <source>
        <dbReference type="EMBL" id="MQY23229.1"/>
    </source>
</evidence>
<dbReference type="Gene3D" id="3.90.550.10">
    <property type="entry name" value="Spore Coat Polysaccharide Biosynthesis Protein SpsA, Chain A"/>
    <property type="match status" value="1"/>
</dbReference>
<feature type="region of interest" description="Disordered" evidence="4">
    <location>
        <begin position="249"/>
        <end position="272"/>
    </location>
</feature>
<feature type="domain" description="Glycosyltransferase 2-like" evidence="5">
    <location>
        <begin position="5"/>
        <end position="118"/>
    </location>
</feature>
<evidence type="ECO:0000259" key="5">
    <source>
        <dbReference type="Pfam" id="PF00535"/>
    </source>
</evidence>
<comment type="caution">
    <text evidence="6">The sequence shown here is derived from an EMBL/GenBank/DDBJ whole genome shotgun (WGS) entry which is preliminary data.</text>
</comment>
<proteinExistence type="inferred from homology"/>
<dbReference type="PANTHER" id="PTHR43685:SF5">
    <property type="entry name" value="GLYCOSYLTRANSFERASE EPSE-RELATED"/>
    <property type="match status" value="1"/>
</dbReference>
<evidence type="ECO:0000313" key="7">
    <source>
        <dbReference type="Proteomes" id="UP000438448"/>
    </source>
</evidence>
<accession>A0A7K0DC87</accession>
<dbReference type="InterPro" id="IPR050834">
    <property type="entry name" value="Glycosyltransf_2"/>
</dbReference>
<dbReference type="InterPro" id="IPR001173">
    <property type="entry name" value="Glyco_trans_2-like"/>
</dbReference>
<organism evidence="6 7">
    <name type="scientific">Nocardia macrotermitis</name>
    <dbReference type="NCBI Taxonomy" id="2585198"/>
    <lineage>
        <taxon>Bacteria</taxon>
        <taxon>Bacillati</taxon>
        <taxon>Actinomycetota</taxon>
        <taxon>Actinomycetes</taxon>
        <taxon>Mycobacteriales</taxon>
        <taxon>Nocardiaceae</taxon>
        <taxon>Nocardia</taxon>
    </lineage>
</organism>
<dbReference type="RefSeq" id="WP_153415010.1">
    <property type="nucleotide sequence ID" value="NZ_WEGK01000018.1"/>
</dbReference>
<dbReference type="OrthoDB" id="4529776at2"/>
<gene>
    <name evidence="6" type="ORF">NRB20_63560</name>
</gene>
<keyword evidence="2" id="KW-0328">Glycosyltransferase</keyword>
<protein>
    <recommendedName>
        <fullName evidence="5">Glycosyltransferase 2-like domain-containing protein</fullName>
    </recommendedName>
</protein>
<evidence type="ECO:0000256" key="4">
    <source>
        <dbReference type="SAM" id="MobiDB-lite"/>
    </source>
</evidence>
<dbReference type="AlphaFoldDB" id="A0A7K0DC87"/>
<sequence>MRVEVVTAVHDAYAHFLSAAWQSLQAQTFDDWCWLVQIDGPATAVIPELIACGASEDPRVRVAVNGTREGPATTRNIALGRSRAPLIQNLDADDELEPDALQNLAHALDTHPQAGFAVGPARDLLYSGELVDFPLPFRPGLQARGRLIAAVAREPDRYRLPVHPAGIMWRRDLLLTVGGWAGLRGMEDTALLMAAAALAPCVTLDTVTLRYRRHRAQTSTQTSFFEGGGGEQISLIHQRTSRLLAGPGWVADATTGSDRPDGELSDLPAGPG</sequence>
<dbReference type="Pfam" id="PF00535">
    <property type="entry name" value="Glycos_transf_2"/>
    <property type="match status" value="1"/>
</dbReference>
<dbReference type="GO" id="GO:0016757">
    <property type="term" value="F:glycosyltransferase activity"/>
    <property type="evidence" value="ECO:0007669"/>
    <property type="project" value="UniProtKB-KW"/>
</dbReference>
<evidence type="ECO:0000256" key="3">
    <source>
        <dbReference type="ARBA" id="ARBA00022679"/>
    </source>
</evidence>
<dbReference type="SUPFAM" id="SSF53448">
    <property type="entry name" value="Nucleotide-diphospho-sugar transferases"/>
    <property type="match status" value="1"/>
</dbReference>
<name>A0A7K0DC87_9NOCA</name>
<dbReference type="PANTHER" id="PTHR43685">
    <property type="entry name" value="GLYCOSYLTRANSFERASE"/>
    <property type="match status" value="1"/>
</dbReference>
<dbReference type="Proteomes" id="UP000438448">
    <property type="component" value="Unassembled WGS sequence"/>
</dbReference>
<evidence type="ECO:0000256" key="2">
    <source>
        <dbReference type="ARBA" id="ARBA00022676"/>
    </source>
</evidence>
<dbReference type="InterPro" id="IPR029044">
    <property type="entry name" value="Nucleotide-diphossugar_trans"/>
</dbReference>
<dbReference type="EMBL" id="WEGK01000018">
    <property type="protein sequence ID" value="MQY23229.1"/>
    <property type="molecule type" value="Genomic_DNA"/>
</dbReference>
<comment type="similarity">
    <text evidence="1">Belongs to the glycosyltransferase 2 family.</text>
</comment>
<keyword evidence="3" id="KW-0808">Transferase</keyword>
<keyword evidence="7" id="KW-1185">Reference proteome</keyword>
<reference evidence="6 7" key="1">
    <citation type="submission" date="2019-10" db="EMBL/GenBank/DDBJ databases">
        <title>Nocardia macrotermitis sp. nov. and Nocardia aurantia sp. nov., isolated from the gut of fungus growing-termite Macrotermes natalensis.</title>
        <authorList>
            <person name="Benndorf R."/>
            <person name="Schwitalla J."/>
            <person name="Martin K."/>
            <person name="De Beer W."/>
            <person name="Kaster A.-K."/>
            <person name="Vollmers J."/>
            <person name="Poulsen M."/>
            <person name="Beemelmanns C."/>
        </authorList>
    </citation>
    <scope>NUCLEOTIDE SEQUENCE [LARGE SCALE GENOMIC DNA]</scope>
    <source>
        <strain evidence="6 7">RB20</strain>
    </source>
</reference>